<dbReference type="GO" id="GO:0005524">
    <property type="term" value="F:ATP binding"/>
    <property type="evidence" value="ECO:0007669"/>
    <property type="project" value="UniProtKB-KW"/>
</dbReference>
<dbReference type="InterPro" id="IPR050093">
    <property type="entry name" value="ABC_SmlMolc_Importer"/>
</dbReference>
<accession>A0A9D1KG83</accession>
<gene>
    <name evidence="11" type="ORF">IAB60_04015</name>
</gene>
<dbReference type="PROSITE" id="PS00211">
    <property type="entry name" value="ABC_TRANSPORTER_1"/>
    <property type="match status" value="1"/>
</dbReference>
<keyword evidence="6" id="KW-0408">Iron</keyword>
<dbReference type="Proteomes" id="UP000886860">
    <property type="component" value="Unassembled WGS sequence"/>
</dbReference>
<evidence type="ECO:0000256" key="9">
    <source>
        <dbReference type="ARBA" id="ARBA00066388"/>
    </source>
</evidence>
<keyword evidence="5 11" id="KW-0067">ATP-binding</keyword>
<dbReference type="AlphaFoldDB" id="A0A9D1KG83"/>
<organism evidence="11 12">
    <name type="scientific">Candidatus Caccovicinus merdipullorum</name>
    <dbReference type="NCBI Taxonomy" id="2840724"/>
    <lineage>
        <taxon>Bacteria</taxon>
        <taxon>Bacillati</taxon>
        <taxon>Bacillota</taxon>
        <taxon>Clostridia</taxon>
        <taxon>Eubacteriales</taxon>
        <taxon>Candidatus Caccovicinus</taxon>
    </lineage>
</organism>
<dbReference type="EMBL" id="DVKS01000068">
    <property type="protein sequence ID" value="HIT41262.1"/>
    <property type="molecule type" value="Genomic_DNA"/>
</dbReference>
<dbReference type="InterPro" id="IPR015853">
    <property type="entry name" value="ABC_transpr_FbpC"/>
</dbReference>
<dbReference type="GO" id="GO:0016020">
    <property type="term" value="C:membrane"/>
    <property type="evidence" value="ECO:0007669"/>
    <property type="project" value="InterPro"/>
</dbReference>
<dbReference type="GO" id="GO:0015408">
    <property type="term" value="F:ABC-type ferric iron transporter activity"/>
    <property type="evidence" value="ECO:0007669"/>
    <property type="project" value="InterPro"/>
</dbReference>
<evidence type="ECO:0000259" key="10">
    <source>
        <dbReference type="PROSITE" id="PS50893"/>
    </source>
</evidence>
<protein>
    <recommendedName>
        <fullName evidence="9">ABC-type quaternary amine transporter</fullName>
        <ecNumber evidence="9">7.6.2.9</ecNumber>
    </recommendedName>
</protein>
<evidence type="ECO:0000256" key="2">
    <source>
        <dbReference type="ARBA" id="ARBA00022475"/>
    </source>
</evidence>
<dbReference type="SUPFAM" id="SSF52540">
    <property type="entry name" value="P-loop containing nucleoside triphosphate hydrolases"/>
    <property type="match status" value="1"/>
</dbReference>
<dbReference type="CDD" id="cd03259">
    <property type="entry name" value="ABC_Carb_Solutes_like"/>
    <property type="match status" value="1"/>
</dbReference>
<evidence type="ECO:0000256" key="7">
    <source>
        <dbReference type="ARBA" id="ARBA00023065"/>
    </source>
</evidence>
<evidence type="ECO:0000313" key="11">
    <source>
        <dbReference type="EMBL" id="HIT41262.1"/>
    </source>
</evidence>
<evidence type="ECO:0000256" key="8">
    <source>
        <dbReference type="ARBA" id="ARBA00023136"/>
    </source>
</evidence>
<dbReference type="PANTHER" id="PTHR42781:SF4">
    <property type="entry name" value="SPERMIDINE_PUTRESCINE IMPORT ATP-BINDING PROTEIN POTA"/>
    <property type="match status" value="1"/>
</dbReference>
<dbReference type="GO" id="GO:0016887">
    <property type="term" value="F:ATP hydrolysis activity"/>
    <property type="evidence" value="ECO:0007669"/>
    <property type="project" value="InterPro"/>
</dbReference>
<keyword evidence="8" id="KW-0472">Membrane</keyword>
<dbReference type="Gene3D" id="3.40.50.300">
    <property type="entry name" value="P-loop containing nucleotide triphosphate hydrolases"/>
    <property type="match status" value="1"/>
</dbReference>
<dbReference type="SMART" id="SM00382">
    <property type="entry name" value="AAA"/>
    <property type="match status" value="1"/>
</dbReference>
<dbReference type="InterPro" id="IPR003439">
    <property type="entry name" value="ABC_transporter-like_ATP-bd"/>
</dbReference>
<keyword evidence="1" id="KW-0813">Transport</keyword>
<evidence type="ECO:0000256" key="6">
    <source>
        <dbReference type="ARBA" id="ARBA00023004"/>
    </source>
</evidence>
<dbReference type="PROSITE" id="PS50893">
    <property type="entry name" value="ABC_TRANSPORTER_2"/>
    <property type="match status" value="1"/>
</dbReference>
<evidence type="ECO:0000256" key="5">
    <source>
        <dbReference type="ARBA" id="ARBA00022840"/>
    </source>
</evidence>
<name>A0A9D1KG83_9FIRM</name>
<reference evidence="11" key="2">
    <citation type="journal article" date="2021" name="PeerJ">
        <title>Extensive microbial diversity within the chicken gut microbiome revealed by metagenomics and culture.</title>
        <authorList>
            <person name="Gilroy R."/>
            <person name="Ravi A."/>
            <person name="Getino M."/>
            <person name="Pursley I."/>
            <person name="Horton D.L."/>
            <person name="Alikhan N.F."/>
            <person name="Baker D."/>
            <person name="Gharbi K."/>
            <person name="Hall N."/>
            <person name="Watson M."/>
            <person name="Adriaenssens E.M."/>
            <person name="Foster-Nyarko E."/>
            <person name="Jarju S."/>
            <person name="Secka A."/>
            <person name="Antonio M."/>
            <person name="Oren A."/>
            <person name="Chaudhuri R.R."/>
            <person name="La Ragione R."/>
            <person name="Hildebrand F."/>
            <person name="Pallen M.J."/>
        </authorList>
    </citation>
    <scope>NUCLEOTIDE SEQUENCE</scope>
    <source>
        <strain evidence="11">CHK123-3438</strain>
    </source>
</reference>
<keyword evidence="4" id="KW-0547">Nucleotide-binding</keyword>
<dbReference type="FunFam" id="3.40.50.300:FF:000425">
    <property type="entry name" value="Probable ABC transporter, ATP-binding subunit"/>
    <property type="match status" value="1"/>
</dbReference>
<evidence type="ECO:0000256" key="1">
    <source>
        <dbReference type="ARBA" id="ARBA00022448"/>
    </source>
</evidence>
<dbReference type="InterPro" id="IPR027417">
    <property type="entry name" value="P-loop_NTPase"/>
</dbReference>
<evidence type="ECO:0000256" key="4">
    <source>
        <dbReference type="ARBA" id="ARBA00022741"/>
    </source>
</evidence>
<dbReference type="GO" id="GO:0015418">
    <property type="term" value="F:ABC-type quaternary ammonium compound transporting activity"/>
    <property type="evidence" value="ECO:0007669"/>
    <property type="project" value="UniProtKB-EC"/>
</dbReference>
<evidence type="ECO:0000313" key="12">
    <source>
        <dbReference type="Proteomes" id="UP000886860"/>
    </source>
</evidence>
<dbReference type="Pfam" id="PF00005">
    <property type="entry name" value="ABC_tran"/>
    <property type="match status" value="1"/>
</dbReference>
<dbReference type="PANTHER" id="PTHR42781">
    <property type="entry name" value="SPERMIDINE/PUTRESCINE IMPORT ATP-BINDING PROTEIN POTA"/>
    <property type="match status" value="1"/>
</dbReference>
<sequence length="365" mass="40623">MQTILEIDNVKKKYGKTQVLNSISLKVEEGEIISVLGPSGCGKSTLLRIIAGILPLDGGSVRIRGQEVSGPHHNLPAEKRGINMVFQDFALWPHMKVEDNITYGLKIQKVDREETKRRVDEIVSLLHLDGLLNRYPAELSGGQQQRVAIARALVTKPSIVLLDEPLCNLDVQLRIEMRTEMSYLFHKLKTTVFHVTHDPSEAFAMADRIIIMNGGKIDQADDPRTCYLKPGTALVAGLLGAGNDLQKTQIVETEKDSCRVRIGGETVEGMYFPGEDHSGTGSSPRNAQVRFRPEDGHWLGGRAQGNCFQARSVLSTFEGGCYRVKMQTEDGQEFCILHQEPIPEEENGYVQVGKEQLYVYESPVH</sequence>
<dbReference type="InterPro" id="IPR003593">
    <property type="entry name" value="AAA+_ATPase"/>
</dbReference>
<keyword evidence="2" id="KW-1003">Cell membrane</keyword>
<reference evidence="11" key="1">
    <citation type="submission" date="2020-10" db="EMBL/GenBank/DDBJ databases">
        <authorList>
            <person name="Gilroy R."/>
        </authorList>
    </citation>
    <scope>NUCLEOTIDE SEQUENCE</scope>
    <source>
        <strain evidence="11">CHK123-3438</strain>
    </source>
</reference>
<feature type="domain" description="ABC transporter" evidence="10">
    <location>
        <begin position="5"/>
        <end position="239"/>
    </location>
</feature>
<evidence type="ECO:0000256" key="3">
    <source>
        <dbReference type="ARBA" id="ARBA00022496"/>
    </source>
</evidence>
<keyword evidence="3" id="KW-0410">Iron transport</keyword>
<keyword evidence="7" id="KW-0406">Ion transport</keyword>
<dbReference type="InterPro" id="IPR017871">
    <property type="entry name" value="ABC_transporter-like_CS"/>
</dbReference>
<comment type="caution">
    <text evidence="11">The sequence shown here is derived from an EMBL/GenBank/DDBJ whole genome shotgun (WGS) entry which is preliminary data.</text>
</comment>
<dbReference type="EC" id="7.6.2.9" evidence="9"/>
<proteinExistence type="predicted"/>